<dbReference type="AlphaFoldDB" id="A0A0L0D2Q6"/>
<accession>A0A0L0D2Q6</accession>
<feature type="region of interest" description="Disordered" evidence="1">
    <location>
        <begin position="1"/>
        <end position="25"/>
    </location>
</feature>
<gene>
    <name evidence="3" type="ORF">AMSG_03023</name>
</gene>
<evidence type="ECO:0000313" key="3">
    <source>
        <dbReference type="EMBL" id="KNC46587.1"/>
    </source>
</evidence>
<feature type="transmembrane region" description="Helical" evidence="2">
    <location>
        <begin position="177"/>
        <end position="199"/>
    </location>
</feature>
<dbReference type="Proteomes" id="UP000054408">
    <property type="component" value="Unassembled WGS sequence"/>
</dbReference>
<name>A0A0L0D2Q6_THETB</name>
<dbReference type="GeneID" id="25562662"/>
<reference evidence="3 4" key="1">
    <citation type="submission" date="2010-05" db="EMBL/GenBank/DDBJ databases">
        <title>The Genome Sequence of Thecamonas trahens ATCC 50062.</title>
        <authorList>
            <consortium name="The Broad Institute Genome Sequencing Platform"/>
            <person name="Russ C."/>
            <person name="Cuomo C."/>
            <person name="Shea T."/>
            <person name="Young S.K."/>
            <person name="Zeng Q."/>
            <person name="Koehrsen M."/>
            <person name="Haas B."/>
            <person name="Borodovsky M."/>
            <person name="Guigo R."/>
            <person name="Alvarado L."/>
            <person name="Berlin A."/>
            <person name="Bochicchio J."/>
            <person name="Borenstein D."/>
            <person name="Chapman S."/>
            <person name="Chen Z."/>
            <person name="Freedman E."/>
            <person name="Gellesch M."/>
            <person name="Goldberg J."/>
            <person name="Griggs A."/>
            <person name="Gujja S."/>
            <person name="Heilman E."/>
            <person name="Heiman D."/>
            <person name="Hepburn T."/>
            <person name="Howarth C."/>
            <person name="Jen D."/>
            <person name="Larson L."/>
            <person name="Mehta T."/>
            <person name="Park D."/>
            <person name="Pearson M."/>
            <person name="Roberts A."/>
            <person name="Saif S."/>
            <person name="Shenoy N."/>
            <person name="Sisk P."/>
            <person name="Stolte C."/>
            <person name="Sykes S."/>
            <person name="Thomson T."/>
            <person name="Walk T."/>
            <person name="White J."/>
            <person name="Yandava C."/>
            <person name="Burger G."/>
            <person name="Gray M.W."/>
            <person name="Holland P.W.H."/>
            <person name="King N."/>
            <person name="Lang F.B.F."/>
            <person name="Roger A.J."/>
            <person name="Ruiz-Trillo I."/>
            <person name="Lander E."/>
            <person name="Nusbaum C."/>
        </authorList>
    </citation>
    <scope>NUCLEOTIDE SEQUENCE [LARGE SCALE GENOMIC DNA]</scope>
    <source>
        <strain evidence="3 4">ATCC 50062</strain>
    </source>
</reference>
<keyword evidence="2" id="KW-0812">Transmembrane</keyword>
<feature type="transmembrane region" description="Helical" evidence="2">
    <location>
        <begin position="205"/>
        <end position="225"/>
    </location>
</feature>
<keyword evidence="2" id="KW-0472">Membrane</keyword>
<feature type="compositionally biased region" description="Low complexity" evidence="1">
    <location>
        <begin position="100"/>
        <end position="118"/>
    </location>
</feature>
<proteinExistence type="predicted"/>
<feature type="compositionally biased region" description="Basic and acidic residues" evidence="1">
    <location>
        <begin position="69"/>
        <end position="85"/>
    </location>
</feature>
<keyword evidence="2" id="KW-1133">Transmembrane helix</keyword>
<organism evidence="3 4">
    <name type="scientific">Thecamonas trahens ATCC 50062</name>
    <dbReference type="NCBI Taxonomy" id="461836"/>
    <lineage>
        <taxon>Eukaryota</taxon>
        <taxon>Apusozoa</taxon>
        <taxon>Apusomonadida</taxon>
        <taxon>Apusomonadidae</taxon>
        <taxon>Thecamonas</taxon>
    </lineage>
</organism>
<keyword evidence="4" id="KW-1185">Reference proteome</keyword>
<feature type="region of interest" description="Disordered" evidence="1">
    <location>
        <begin position="63"/>
        <end position="118"/>
    </location>
</feature>
<sequence length="354" mass="38030">MSSERALLMAIGSEDNGSGSDSQGWADQAGMEVAVGSGWSTAAGMDGMEAAVSDEVFDHHHRGSGYGYDGDHSSDCDNGESRYDRQPQSSRYADERSARPLRPSLLSPSPSPANSASPVVGVLMSRHAEPPELFTPPGTEDFADEGYRSDSPDDNFDAALYTPHKLHARATAPSARLAVATVATVAVTLAAVLAVLAVSRHEQPGGFLLPILGSLAVVVTGYAMYARSWAHSLVSVSAEAALGTLRVAYRAKHSETYSLGDIGTPYWELHHPSILRWLWCGARVPRPTLCIPLRGDTAPLRIQPYTPPRAVIDTALCDILRYYRQTLQPTEIVSLRLPLMPCAARPAAPRPDFP</sequence>
<dbReference type="RefSeq" id="XP_013760363.1">
    <property type="nucleotide sequence ID" value="XM_013904909.1"/>
</dbReference>
<protein>
    <recommendedName>
        <fullName evidence="5">Transmembrane protein</fullName>
    </recommendedName>
</protein>
<feature type="compositionally biased region" description="Polar residues" evidence="1">
    <location>
        <begin position="15"/>
        <end position="25"/>
    </location>
</feature>
<evidence type="ECO:0008006" key="5">
    <source>
        <dbReference type="Google" id="ProtNLM"/>
    </source>
</evidence>
<evidence type="ECO:0000256" key="1">
    <source>
        <dbReference type="SAM" id="MobiDB-lite"/>
    </source>
</evidence>
<dbReference type="EMBL" id="GL349443">
    <property type="protein sequence ID" value="KNC46587.1"/>
    <property type="molecule type" value="Genomic_DNA"/>
</dbReference>
<evidence type="ECO:0000313" key="4">
    <source>
        <dbReference type="Proteomes" id="UP000054408"/>
    </source>
</evidence>
<evidence type="ECO:0000256" key="2">
    <source>
        <dbReference type="SAM" id="Phobius"/>
    </source>
</evidence>